<reference evidence="12" key="2">
    <citation type="submission" date="2025-08" db="UniProtKB">
        <authorList>
            <consortium name="RefSeq"/>
        </authorList>
    </citation>
    <scope>IDENTIFICATION</scope>
</reference>
<dbReference type="CDD" id="cd01647">
    <property type="entry name" value="RT_LTR"/>
    <property type="match status" value="1"/>
</dbReference>
<evidence type="ECO:0000256" key="1">
    <source>
        <dbReference type="ARBA" id="ARBA00022670"/>
    </source>
</evidence>
<evidence type="ECO:0000256" key="2">
    <source>
        <dbReference type="ARBA" id="ARBA00022679"/>
    </source>
</evidence>
<organism evidence="11 12">
    <name type="scientific">Theobroma cacao</name>
    <name type="common">Cacao</name>
    <name type="synonym">Cocoa</name>
    <dbReference type="NCBI Taxonomy" id="3641"/>
    <lineage>
        <taxon>Eukaryota</taxon>
        <taxon>Viridiplantae</taxon>
        <taxon>Streptophyta</taxon>
        <taxon>Embryophyta</taxon>
        <taxon>Tracheophyta</taxon>
        <taxon>Spermatophyta</taxon>
        <taxon>Magnoliopsida</taxon>
        <taxon>eudicotyledons</taxon>
        <taxon>Gunneridae</taxon>
        <taxon>Pentapetalae</taxon>
        <taxon>rosids</taxon>
        <taxon>malvids</taxon>
        <taxon>Malvales</taxon>
        <taxon>Malvaceae</taxon>
        <taxon>Byttnerioideae</taxon>
        <taxon>Theobroma</taxon>
    </lineage>
</organism>
<evidence type="ECO:0000259" key="10">
    <source>
        <dbReference type="Pfam" id="PF17917"/>
    </source>
</evidence>
<evidence type="ECO:0000313" key="12">
    <source>
        <dbReference type="RefSeq" id="XP_017982360.1"/>
    </source>
</evidence>
<dbReference type="InterPro" id="IPR043502">
    <property type="entry name" value="DNA/RNA_pol_sf"/>
</dbReference>
<evidence type="ECO:0000256" key="5">
    <source>
        <dbReference type="ARBA" id="ARBA00022759"/>
    </source>
</evidence>
<dbReference type="Gene3D" id="3.30.70.270">
    <property type="match status" value="2"/>
</dbReference>
<evidence type="ECO:0000313" key="11">
    <source>
        <dbReference type="Proteomes" id="UP000694886"/>
    </source>
</evidence>
<dbReference type="Pfam" id="PF00078">
    <property type="entry name" value="RVT_1"/>
    <property type="match status" value="1"/>
</dbReference>
<evidence type="ECO:0000256" key="3">
    <source>
        <dbReference type="ARBA" id="ARBA00022695"/>
    </source>
</evidence>
<dbReference type="KEGG" id="tcc:108663274"/>
<feature type="domain" description="Reverse transcriptase" evidence="9">
    <location>
        <begin position="18"/>
        <end position="137"/>
    </location>
</feature>
<accession>A0AB32WUN1</accession>
<dbReference type="Proteomes" id="UP000694886">
    <property type="component" value="Chromosome 9"/>
</dbReference>
<keyword evidence="5" id="KW-0255">Endonuclease</keyword>
<keyword evidence="4" id="KW-0540">Nuclease</keyword>
<dbReference type="RefSeq" id="XP_017982360.1">
    <property type="nucleotide sequence ID" value="XM_018126871.1"/>
</dbReference>
<keyword evidence="1" id="KW-0645">Protease</keyword>
<keyword evidence="3" id="KW-0548">Nucleotidyltransferase</keyword>
<evidence type="ECO:0000256" key="7">
    <source>
        <dbReference type="ARBA" id="ARBA00022918"/>
    </source>
</evidence>
<dbReference type="InterPro" id="IPR053134">
    <property type="entry name" value="RNA-dir_DNA_polymerase"/>
</dbReference>
<proteinExistence type="predicted"/>
<dbReference type="GO" id="GO:0003964">
    <property type="term" value="F:RNA-directed DNA polymerase activity"/>
    <property type="evidence" value="ECO:0007669"/>
    <property type="project" value="UniProtKB-KW"/>
</dbReference>
<feature type="coiled-coil region" evidence="8">
    <location>
        <begin position="300"/>
        <end position="327"/>
    </location>
</feature>
<evidence type="ECO:0000256" key="8">
    <source>
        <dbReference type="SAM" id="Coils"/>
    </source>
</evidence>
<keyword evidence="6" id="KW-0378">Hydrolase</keyword>
<keyword evidence="8" id="KW-0175">Coiled coil</keyword>
<dbReference type="SUPFAM" id="SSF56672">
    <property type="entry name" value="DNA/RNA polymerases"/>
    <property type="match status" value="1"/>
</dbReference>
<sequence length="352" mass="40413">MAPAELKELKVQLQELIDKGVTVFSKIDLRSGYHQLKIKEQDVTKTAFRTRYGHYEFLVMPFGLTNASAAFMDLMNRVFHPYLDKFVIVFINEVLVYSKDDDEHATYLRNVLQTLHERQLYAKFSKCEFWLKEVVFLEHVMSGAGIYVDPKKIEAILQWEQPKTMTEIQSFLGLTSYYKSDASKLGLGCMLMEDEKVVAYASRQLKKHETNYPAHDLELATKELNLRQRRWLELIKDYDLVIDYHPGKANVVADALSHKSSSSLASLRNSYIPILLEMKSLGIQLSNGDDGTLLASFVVRPSLLNQIKELQKSDDELKQEVQKLRDGEINEFGLGDDGILMLGYWVCVPKDD</sequence>
<evidence type="ECO:0000259" key="9">
    <source>
        <dbReference type="Pfam" id="PF00078"/>
    </source>
</evidence>
<name>A0AB32WUN1_THECC</name>
<dbReference type="GO" id="GO:0008233">
    <property type="term" value="F:peptidase activity"/>
    <property type="evidence" value="ECO:0007669"/>
    <property type="project" value="UniProtKB-KW"/>
</dbReference>
<dbReference type="AlphaFoldDB" id="A0AB32WUN1"/>
<feature type="domain" description="Reverse transcriptase RNase H-like" evidence="10">
    <location>
        <begin position="180"/>
        <end position="220"/>
    </location>
</feature>
<keyword evidence="7" id="KW-0695">RNA-directed DNA polymerase</keyword>
<dbReference type="InterPro" id="IPR041373">
    <property type="entry name" value="RT_RNaseH"/>
</dbReference>
<keyword evidence="2" id="KW-0808">Transferase</keyword>
<gene>
    <name evidence="12" type="primary">LOC108663274</name>
</gene>
<dbReference type="Pfam" id="PF17917">
    <property type="entry name" value="RT_RNaseH"/>
    <property type="match status" value="1"/>
</dbReference>
<dbReference type="InterPro" id="IPR000477">
    <property type="entry name" value="RT_dom"/>
</dbReference>
<dbReference type="PANTHER" id="PTHR24559">
    <property type="entry name" value="TRANSPOSON TY3-I GAG-POL POLYPROTEIN"/>
    <property type="match status" value="1"/>
</dbReference>
<dbReference type="Gene3D" id="3.10.10.10">
    <property type="entry name" value="HIV Type 1 Reverse Transcriptase, subunit A, domain 1"/>
    <property type="match status" value="1"/>
</dbReference>
<dbReference type="GO" id="GO:0006508">
    <property type="term" value="P:proteolysis"/>
    <property type="evidence" value="ECO:0007669"/>
    <property type="project" value="UniProtKB-KW"/>
</dbReference>
<evidence type="ECO:0000256" key="4">
    <source>
        <dbReference type="ARBA" id="ARBA00022722"/>
    </source>
</evidence>
<protein>
    <submittedName>
        <fullName evidence="12">Uncharacterized protein LOC108663274</fullName>
    </submittedName>
</protein>
<dbReference type="GeneID" id="108663274"/>
<reference evidence="11" key="1">
    <citation type="journal article" date="1997" name="Nucleic Acids Res.">
        <title>tRNAscan-SE: a program for improved detection of transfer RNA genes in genomic sequence.</title>
        <authorList>
            <person name="Lowe T.M."/>
            <person name="Eddy S.R."/>
        </authorList>
    </citation>
    <scope>NUCLEOTIDE SEQUENCE [LARGE SCALE GENOMIC DNA]</scope>
    <source>
        <strain evidence="11">r\B97-61/B2</strain>
    </source>
</reference>
<dbReference type="Gramene" id="Tc09v2_t017960.1">
    <property type="protein sequence ID" value="Tc09v2_p017960.1"/>
    <property type="gene ID" value="Tc09v2_g017960"/>
</dbReference>
<dbReference type="InterPro" id="IPR043128">
    <property type="entry name" value="Rev_trsase/Diguanyl_cyclase"/>
</dbReference>
<dbReference type="PANTHER" id="PTHR24559:SF444">
    <property type="entry name" value="REVERSE TRANSCRIPTASE DOMAIN-CONTAINING PROTEIN"/>
    <property type="match status" value="1"/>
</dbReference>
<evidence type="ECO:0000256" key="6">
    <source>
        <dbReference type="ARBA" id="ARBA00022801"/>
    </source>
</evidence>
<dbReference type="GO" id="GO:0004519">
    <property type="term" value="F:endonuclease activity"/>
    <property type="evidence" value="ECO:0007669"/>
    <property type="project" value="UniProtKB-KW"/>
</dbReference>
<dbReference type="FunFam" id="3.10.10.10:FF:000007">
    <property type="entry name" value="Retrovirus-related Pol polyprotein from transposon 17.6-like Protein"/>
    <property type="match status" value="1"/>
</dbReference>